<dbReference type="AlphaFoldDB" id="A0A3S9HAE7"/>
<keyword evidence="8 13" id="KW-0812">Transmembrane</keyword>
<comment type="similarity">
    <text evidence="3">Belongs to the multi antimicrobial extrusion (MATE) (TC 2.A.66.1) family.</text>
</comment>
<dbReference type="GO" id="GO:0006811">
    <property type="term" value="P:monoatomic ion transport"/>
    <property type="evidence" value="ECO:0007669"/>
    <property type="project" value="UniProtKB-KW"/>
</dbReference>
<feature type="transmembrane region" description="Helical" evidence="13">
    <location>
        <begin position="129"/>
        <end position="149"/>
    </location>
</feature>
<dbReference type="InterPro" id="IPR048279">
    <property type="entry name" value="MdtK-like"/>
</dbReference>
<feature type="transmembrane region" description="Helical" evidence="13">
    <location>
        <begin position="350"/>
        <end position="370"/>
    </location>
</feature>
<evidence type="ECO:0000256" key="10">
    <source>
        <dbReference type="ARBA" id="ARBA00023065"/>
    </source>
</evidence>
<evidence type="ECO:0000256" key="13">
    <source>
        <dbReference type="SAM" id="Phobius"/>
    </source>
</evidence>
<feature type="transmembrane region" description="Helical" evidence="13">
    <location>
        <begin position="407"/>
        <end position="427"/>
    </location>
</feature>
<keyword evidence="10" id="KW-0406">Ion transport</keyword>
<dbReference type="RefSeq" id="WP_126109606.1">
    <property type="nucleotide sequence ID" value="NZ_CP034465.1"/>
</dbReference>
<comment type="subcellular location">
    <subcellularLocation>
        <location evidence="2">Cell membrane</location>
        <topology evidence="2">Multi-pass membrane protein</topology>
    </subcellularLocation>
</comment>
<evidence type="ECO:0000256" key="2">
    <source>
        <dbReference type="ARBA" id="ARBA00004651"/>
    </source>
</evidence>
<name>A0A3S9HAE7_9LACT</name>
<feature type="transmembrane region" description="Helical" evidence="13">
    <location>
        <begin position="88"/>
        <end position="109"/>
    </location>
</feature>
<evidence type="ECO:0000313" key="15">
    <source>
        <dbReference type="Proteomes" id="UP000273326"/>
    </source>
</evidence>
<evidence type="ECO:0000313" key="14">
    <source>
        <dbReference type="EMBL" id="AZP04314.1"/>
    </source>
</evidence>
<evidence type="ECO:0000256" key="8">
    <source>
        <dbReference type="ARBA" id="ARBA00022692"/>
    </source>
</evidence>
<evidence type="ECO:0000256" key="9">
    <source>
        <dbReference type="ARBA" id="ARBA00022989"/>
    </source>
</evidence>
<dbReference type="PANTHER" id="PTHR43298">
    <property type="entry name" value="MULTIDRUG RESISTANCE PROTEIN NORM-RELATED"/>
    <property type="match status" value="1"/>
</dbReference>
<evidence type="ECO:0000256" key="3">
    <source>
        <dbReference type="ARBA" id="ARBA00010199"/>
    </source>
</evidence>
<dbReference type="PANTHER" id="PTHR43298:SF2">
    <property type="entry name" value="FMN_FAD EXPORTER YEEO-RELATED"/>
    <property type="match status" value="1"/>
</dbReference>
<dbReference type="InterPro" id="IPR002528">
    <property type="entry name" value="MATE_fam"/>
</dbReference>
<comment type="function">
    <text evidence="1">Multidrug efflux pump.</text>
</comment>
<gene>
    <name evidence="14" type="ORF">EJN90_06480</name>
</gene>
<dbReference type="GO" id="GO:0042910">
    <property type="term" value="F:xenobiotic transmembrane transporter activity"/>
    <property type="evidence" value="ECO:0007669"/>
    <property type="project" value="InterPro"/>
</dbReference>
<feature type="transmembrane region" description="Helical" evidence="13">
    <location>
        <begin position="190"/>
        <end position="209"/>
    </location>
</feature>
<keyword evidence="15" id="KW-1185">Reference proteome</keyword>
<evidence type="ECO:0000256" key="6">
    <source>
        <dbReference type="ARBA" id="ARBA00022449"/>
    </source>
</evidence>
<dbReference type="GO" id="GO:0005886">
    <property type="term" value="C:plasma membrane"/>
    <property type="evidence" value="ECO:0007669"/>
    <property type="project" value="UniProtKB-SubCell"/>
</dbReference>
<reference evidence="15" key="1">
    <citation type="submission" date="2018-12" db="EMBL/GenBank/DDBJ databases">
        <title>Complete genome sequencing of Jeotgalibaca sp. H21T32.</title>
        <authorList>
            <person name="Bae J.-W."/>
            <person name="Lee S.-Y."/>
        </authorList>
    </citation>
    <scope>NUCLEOTIDE SEQUENCE [LARGE SCALE GENOMIC DNA]</scope>
    <source>
        <strain evidence="15">H21T32</strain>
    </source>
</reference>
<accession>A0A3S9HAE7</accession>
<dbReference type="OrthoDB" id="9776324at2"/>
<dbReference type="EMBL" id="CP034465">
    <property type="protein sequence ID" value="AZP04314.1"/>
    <property type="molecule type" value="Genomic_DNA"/>
</dbReference>
<evidence type="ECO:0000256" key="11">
    <source>
        <dbReference type="ARBA" id="ARBA00023136"/>
    </source>
</evidence>
<organism evidence="14 15">
    <name type="scientific">Jeotgalibaca ciconiae</name>
    <dbReference type="NCBI Taxonomy" id="2496265"/>
    <lineage>
        <taxon>Bacteria</taxon>
        <taxon>Bacillati</taxon>
        <taxon>Bacillota</taxon>
        <taxon>Bacilli</taxon>
        <taxon>Lactobacillales</taxon>
        <taxon>Carnobacteriaceae</taxon>
        <taxon>Jeotgalibaca</taxon>
    </lineage>
</organism>
<dbReference type="GO" id="GO:0015297">
    <property type="term" value="F:antiporter activity"/>
    <property type="evidence" value="ECO:0007669"/>
    <property type="project" value="UniProtKB-KW"/>
</dbReference>
<evidence type="ECO:0000256" key="4">
    <source>
        <dbReference type="ARBA" id="ARBA00020268"/>
    </source>
</evidence>
<evidence type="ECO:0000256" key="5">
    <source>
        <dbReference type="ARBA" id="ARBA00022448"/>
    </source>
</evidence>
<dbReference type="InterPro" id="IPR050222">
    <property type="entry name" value="MATE_MdtK"/>
</dbReference>
<keyword evidence="7" id="KW-1003">Cell membrane</keyword>
<dbReference type="CDD" id="cd13138">
    <property type="entry name" value="MATE_yoeA_like"/>
    <property type="match status" value="1"/>
</dbReference>
<dbReference type="NCBIfam" id="TIGR00797">
    <property type="entry name" value="matE"/>
    <property type="match status" value="1"/>
</dbReference>
<evidence type="ECO:0000256" key="1">
    <source>
        <dbReference type="ARBA" id="ARBA00003408"/>
    </source>
</evidence>
<keyword evidence="9 13" id="KW-1133">Transmembrane helix</keyword>
<keyword evidence="11 13" id="KW-0472">Membrane</keyword>
<evidence type="ECO:0000256" key="12">
    <source>
        <dbReference type="ARBA" id="ARBA00031636"/>
    </source>
</evidence>
<feature type="transmembrane region" description="Helical" evidence="13">
    <location>
        <begin position="161"/>
        <end position="184"/>
    </location>
</feature>
<protein>
    <recommendedName>
        <fullName evidence="4">Probable multidrug resistance protein NorM</fullName>
    </recommendedName>
    <alternativeName>
        <fullName evidence="12">Multidrug-efflux transporter</fullName>
    </alternativeName>
</protein>
<proteinExistence type="inferred from homology"/>
<dbReference type="PIRSF" id="PIRSF006603">
    <property type="entry name" value="DinF"/>
    <property type="match status" value="1"/>
</dbReference>
<dbReference type="Pfam" id="PF01554">
    <property type="entry name" value="MatE"/>
    <property type="match status" value="2"/>
</dbReference>
<dbReference type="KEGG" id="jeh:EJN90_06480"/>
<dbReference type="Proteomes" id="UP000273326">
    <property type="component" value="Chromosome"/>
</dbReference>
<sequence length="437" mass="48466">MTSGNISNQLIRFSIPMVLGNIIQLSYNALDSIIVGRFVGKNALAAVGTSNPIMTIFVLGISGICIGASVLMSEFYGAKDYTKLRKQVSTVLLFGALFSFIVLFFGLIFTPNILLLLKVPVEILSDATIYLRIVLIGFPFTYLYNALAAALRSMGNSKIPLYFLILSSVLNGVLDIVFVAFWGWGVAGAAIATVIAGILSAVLCLIYVYRHISELQVKRGEWQIDKELLKITLNYGSVTALQQAAQPIGKLLIQGKMNTLGVDVIAVFNAVSRIDDFAFTPQQSIANGMTVFMAQNRGAKKKVRMQKGFRTGLRLETGYWLIICILILLFQQPIMELFVSAANQHLVEMGTSYLSLMAFFYLWPAFTNGMQGYFRGIGKMQPTLIGTVIQISFRVLFVYLLVPRLGIRGVAFASMIGWSFMLVYQVFTYRVLKMRKE</sequence>
<feature type="transmembrane region" description="Helical" evidence="13">
    <location>
        <begin position="382"/>
        <end position="401"/>
    </location>
</feature>
<keyword evidence="6" id="KW-0050">Antiport</keyword>
<feature type="transmembrane region" description="Helical" evidence="13">
    <location>
        <begin position="53"/>
        <end position="76"/>
    </location>
</feature>
<evidence type="ECO:0000256" key="7">
    <source>
        <dbReference type="ARBA" id="ARBA00022475"/>
    </source>
</evidence>
<feature type="transmembrane region" description="Helical" evidence="13">
    <location>
        <begin position="311"/>
        <end position="330"/>
    </location>
</feature>
<keyword evidence="5" id="KW-0813">Transport</keyword>